<organism evidence="1 2">
    <name type="scientific">Vaccinium darrowii</name>
    <dbReference type="NCBI Taxonomy" id="229202"/>
    <lineage>
        <taxon>Eukaryota</taxon>
        <taxon>Viridiplantae</taxon>
        <taxon>Streptophyta</taxon>
        <taxon>Embryophyta</taxon>
        <taxon>Tracheophyta</taxon>
        <taxon>Spermatophyta</taxon>
        <taxon>Magnoliopsida</taxon>
        <taxon>eudicotyledons</taxon>
        <taxon>Gunneridae</taxon>
        <taxon>Pentapetalae</taxon>
        <taxon>asterids</taxon>
        <taxon>Ericales</taxon>
        <taxon>Ericaceae</taxon>
        <taxon>Vaccinioideae</taxon>
        <taxon>Vaccinieae</taxon>
        <taxon>Vaccinium</taxon>
    </lineage>
</organism>
<dbReference type="EMBL" id="CM037154">
    <property type="protein sequence ID" value="KAH7860152.1"/>
    <property type="molecule type" value="Genomic_DNA"/>
</dbReference>
<comment type="caution">
    <text evidence="1">The sequence shown here is derived from an EMBL/GenBank/DDBJ whole genome shotgun (WGS) entry which is preliminary data.</text>
</comment>
<dbReference type="Proteomes" id="UP000828048">
    <property type="component" value="Chromosome 4"/>
</dbReference>
<evidence type="ECO:0000313" key="1">
    <source>
        <dbReference type="EMBL" id="KAH7860152.1"/>
    </source>
</evidence>
<evidence type="ECO:0000313" key="2">
    <source>
        <dbReference type="Proteomes" id="UP000828048"/>
    </source>
</evidence>
<reference evidence="1 2" key="1">
    <citation type="journal article" date="2021" name="Hortic Res">
        <title>High-quality reference genome and annotation aids understanding of berry development for evergreen blueberry (Vaccinium darrowii).</title>
        <authorList>
            <person name="Yu J."/>
            <person name="Hulse-Kemp A.M."/>
            <person name="Babiker E."/>
            <person name="Staton M."/>
        </authorList>
    </citation>
    <scope>NUCLEOTIDE SEQUENCE [LARGE SCALE GENOMIC DNA]</scope>
    <source>
        <strain evidence="2">cv. NJ 8807/NJ 8810</strain>
        <tissue evidence="1">Young leaf</tissue>
    </source>
</reference>
<protein>
    <submittedName>
        <fullName evidence="1">Uncharacterized protein</fullName>
    </submittedName>
</protein>
<accession>A0ACB7Z3P5</accession>
<proteinExistence type="predicted"/>
<gene>
    <name evidence="1" type="ORF">Vadar_009993</name>
</gene>
<sequence>MTAMNSTVAMTRSAELWISPPQVPSCLELHLKEIEILQFDGKEYQIDLIKYLLENAKVLKKMTIGYLDSGSCVCTLPDKQEESVNLHFCKIWVTGRKDLVVLQTHRLIQISRANLFNHLLLSVSCVYAKDSSLSLLFLGGVGAARQLVLIVSPLILLAALQLVSTFGDSRSSLFLSLPERDSLHRAGGTPKS</sequence>
<name>A0ACB7Z3P5_9ERIC</name>
<keyword evidence="2" id="KW-1185">Reference proteome</keyword>